<evidence type="ECO:0000256" key="1">
    <source>
        <dbReference type="SAM" id="Phobius"/>
    </source>
</evidence>
<organism evidence="3 4">
    <name type="scientific">Rugamonas aquatica</name>
    <dbReference type="NCBI Taxonomy" id="2743357"/>
    <lineage>
        <taxon>Bacteria</taxon>
        <taxon>Pseudomonadati</taxon>
        <taxon>Pseudomonadota</taxon>
        <taxon>Betaproteobacteria</taxon>
        <taxon>Burkholderiales</taxon>
        <taxon>Oxalobacteraceae</taxon>
        <taxon>Telluria group</taxon>
        <taxon>Rugamonas</taxon>
    </lineage>
</organism>
<accession>A0A6A7NBM8</accession>
<name>A0A6A7NBM8_9BURK</name>
<dbReference type="InterPro" id="IPR018682">
    <property type="entry name" value="DUF2167_membr"/>
</dbReference>
<evidence type="ECO:0000256" key="2">
    <source>
        <dbReference type="SAM" id="SignalP"/>
    </source>
</evidence>
<proteinExistence type="predicted"/>
<dbReference type="Proteomes" id="UP000440498">
    <property type="component" value="Unassembled WGS sequence"/>
</dbReference>
<dbReference type="AlphaFoldDB" id="A0A6A7NBM8"/>
<keyword evidence="4" id="KW-1185">Reference proteome</keyword>
<feature type="transmembrane region" description="Helical" evidence="1">
    <location>
        <begin position="264"/>
        <end position="287"/>
    </location>
</feature>
<evidence type="ECO:0000313" key="4">
    <source>
        <dbReference type="Proteomes" id="UP000440498"/>
    </source>
</evidence>
<dbReference type="RefSeq" id="WP_152841591.1">
    <property type="nucleotide sequence ID" value="NZ_WHUG01000021.1"/>
</dbReference>
<keyword evidence="2" id="KW-0732">Signal</keyword>
<feature type="signal peptide" evidence="2">
    <location>
        <begin position="1"/>
        <end position="19"/>
    </location>
</feature>
<keyword evidence="1" id="KW-0472">Membrane</keyword>
<sequence length="321" mass="34175">MRLILATLLSLTLSAPLLAAPEPAPAPAPPMTEQQFLAGLHFQTGKITLPGNIATLDLPPSFRYLSPEDAGKVLVDGWGNPPGAQTLGMILPADVNPLSAAGWGVIVTYDKDGHVKDDDADSINYAELLTQMKEAIADHNTARKEQGYAAMTLIGWAEPPSYNKAQHKLYWAKELHTEGSKENGLNYNIRVLGREGVLVLNAVAGMEQIAQVKSEMKNVTAFTDFTPGNRYGDFDSKTDKVAEYGLAALVAGGIAAKLGFFGKIFALLLAFKKIILIGIAAAGSWLYKAFGRKKAEAAAVEQAAAEPAASEAPGVDLSKRD</sequence>
<evidence type="ECO:0000313" key="3">
    <source>
        <dbReference type="EMBL" id="MQA42496.1"/>
    </source>
</evidence>
<protein>
    <submittedName>
        <fullName evidence="3">DUF2167 domain-containing protein</fullName>
    </submittedName>
</protein>
<gene>
    <name evidence="3" type="ORF">GEV02_30625</name>
</gene>
<comment type="caution">
    <text evidence="3">The sequence shown here is derived from an EMBL/GenBank/DDBJ whole genome shotgun (WGS) entry which is preliminary data.</text>
</comment>
<keyword evidence="1" id="KW-1133">Transmembrane helix</keyword>
<reference evidence="3 4" key="1">
    <citation type="submission" date="2019-10" db="EMBL/GenBank/DDBJ databases">
        <title>Two novel species isolated from a subtropical stream in China.</title>
        <authorList>
            <person name="Lu H."/>
        </authorList>
    </citation>
    <scope>NUCLEOTIDE SEQUENCE [LARGE SCALE GENOMIC DNA]</scope>
    <source>
        <strain evidence="3 4">FT29W</strain>
    </source>
</reference>
<dbReference type="EMBL" id="WHUG01000021">
    <property type="protein sequence ID" value="MQA42496.1"/>
    <property type="molecule type" value="Genomic_DNA"/>
</dbReference>
<dbReference type="Pfam" id="PF09935">
    <property type="entry name" value="DUF2167"/>
    <property type="match status" value="1"/>
</dbReference>
<keyword evidence="1" id="KW-0812">Transmembrane</keyword>
<feature type="chain" id="PRO_5025345432" evidence="2">
    <location>
        <begin position="20"/>
        <end position="321"/>
    </location>
</feature>